<protein>
    <submittedName>
        <fullName evidence="3">Uncharacterized protein</fullName>
    </submittedName>
</protein>
<evidence type="ECO:0000256" key="1">
    <source>
        <dbReference type="SAM" id="MobiDB-lite"/>
    </source>
</evidence>
<organism evidence="3 4">
    <name type="scientific">Acetobacter pasteurianus (strain NBRC 105184 / IFO 3283-01)</name>
    <dbReference type="NCBI Taxonomy" id="634452"/>
    <lineage>
        <taxon>Bacteria</taxon>
        <taxon>Pseudomonadati</taxon>
        <taxon>Pseudomonadota</taxon>
        <taxon>Alphaproteobacteria</taxon>
        <taxon>Acetobacterales</taxon>
        <taxon>Acetobacteraceae</taxon>
        <taxon>Acetobacter</taxon>
    </lineage>
</organism>
<keyword evidence="2" id="KW-0732">Signal</keyword>
<dbReference type="RefSeq" id="WP_014457153.1">
    <property type="nucleotide sequence ID" value="NC_013209.1"/>
</dbReference>
<feature type="chain" id="PRO_5002978365" evidence="2">
    <location>
        <begin position="30"/>
        <end position="138"/>
    </location>
</feature>
<dbReference type="EMBL" id="AP011121">
    <property type="protein sequence ID" value="BAI00070.1"/>
    <property type="molecule type" value="Genomic_DNA"/>
</dbReference>
<dbReference type="STRING" id="634452.APA01_19450"/>
<dbReference type="Proteomes" id="UP000000948">
    <property type="component" value="Chromosome"/>
</dbReference>
<name>C7JD58_ACEP3</name>
<dbReference type="AlphaFoldDB" id="C7JD58"/>
<gene>
    <name evidence="3" type="ordered locus">APA01_19450</name>
</gene>
<sequence>MTKECPMQKILTSMLLGASLSVMPALAMAQDNNNGAPPTAEGAASMQGQPPSKAAVGPNGEHVDPSKKLWSNPRTVDEQPGTQPPSNDGKHPARPVKEYHPHHSQHDKKNGVMESPSETIPGNNQPSSTHLQENHAPQ</sequence>
<feature type="signal peptide" evidence="2">
    <location>
        <begin position="1"/>
        <end position="29"/>
    </location>
</feature>
<proteinExistence type="predicted"/>
<reference evidence="3 4" key="1">
    <citation type="journal article" date="2009" name="Nucleic Acids Res.">
        <title>Whole-genome analyses reveal genetic instability of Acetobacter pasteurianus.</title>
        <authorList>
            <person name="Azuma Y."/>
            <person name="Hosoyama A."/>
            <person name="Matsutani M."/>
            <person name="Furuya N."/>
            <person name="Horikawa H."/>
            <person name="Harada T."/>
            <person name="Hirakawa H."/>
            <person name="Kuhara S."/>
            <person name="Matsushita K."/>
            <person name="Fujita N."/>
            <person name="Shirai M."/>
        </authorList>
    </citation>
    <scope>NUCLEOTIDE SEQUENCE [LARGE SCALE GENOMIC DNA]</scope>
    <source>
        <strain evidence="4">NBRC 105184 / IFO 3283-01</strain>
    </source>
</reference>
<accession>C7JD58</accession>
<dbReference type="GeneID" id="66351826"/>
<evidence type="ECO:0000256" key="2">
    <source>
        <dbReference type="SAM" id="SignalP"/>
    </source>
</evidence>
<dbReference type="KEGG" id="apt:APA01_19450"/>
<feature type="region of interest" description="Disordered" evidence="1">
    <location>
        <begin position="29"/>
        <end position="138"/>
    </location>
</feature>
<evidence type="ECO:0000313" key="4">
    <source>
        <dbReference type="Proteomes" id="UP000000948"/>
    </source>
</evidence>
<feature type="compositionally biased region" description="Polar residues" evidence="1">
    <location>
        <begin position="116"/>
        <end position="138"/>
    </location>
</feature>
<feature type="compositionally biased region" description="Basic and acidic residues" evidence="1">
    <location>
        <begin position="88"/>
        <end position="101"/>
    </location>
</feature>
<evidence type="ECO:0000313" key="3">
    <source>
        <dbReference type="EMBL" id="BAI00070.1"/>
    </source>
</evidence>
<dbReference type="HOGENOM" id="CLU_1850757_0_0_5"/>